<dbReference type="AlphaFoldDB" id="A0A413ITU1"/>
<sequence>MELQDRVTVVLTKHGANVLNNQNKEYNDKFPKAERRRTDYDVGMFLSDSLFNIINTFKDHFNPGSCVCFTNIIPEIKGIEVDELRFRKHINSENTKKEEDKRLGVFAKEGAFRFNGFLFAIDALENFSCPIISTDHIIVKLDKREKFVSIESYDMMSNAYKEAFDECTRLKAKLARIQELIKE</sequence>
<dbReference type="EMBL" id="QSCR01000001">
    <property type="protein sequence ID" value="RGY21311.1"/>
    <property type="molecule type" value="Genomic_DNA"/>
</dbReference>
<comment type="caution">
    <text evidence="1">The sequence shown here is derived from an EMBL/GenBank/DDBJ whole genome shotgun (WGS) entry which is preliminary data.</text>
</comment>
<dbReference type="Proteomes" id="UP000286063">
    <property type="component" value="Unassembled WGS sequence"/>
</dbReference>
<evidence type="ECO:0000313" key="1">
    <source>
        <dbReference type="EMBL" id="RGY21311.1"/>
    </source>
</evidence>
<proteinExistence type="predicted"/>
<protein>
    <submittedName>
        <fullName evidence="1">Uncharacterized protein</fullName>
    </submittedName>
</protein>
<dbReference type="RefSeq" id="WP_117774454.1">
    <property type="nucleotide sequence ID" value="NZ_QSCR01000001.1"/>
</dbReference>
<gene>
    <name evidence="1" type="ORF">DXA50_00210</name>
</gene>
<name>A0A413ITU1_9BACT</name>
<dbReference type="OrthoDB" id="9904292at2"/>
<evidence type="ECO:0000313" key="2">
    <source>
        <dbReference type="Proteomes" id="UP000286063"/>
    </source>
</evidence>
<accession>A0A413ITU1</accession>
<reference evidence="1 2" key="1">
    <citation type="submission" date="2018-08" db="EMBL/GenBank/DDBJ databases">
        <title>A genome reference for cultivated species of the human gut microbiota.</title>
        <authorList>
            <person name="Zou Y."/>
            <person name="Xue W."/>
            <person name="Luo G."/>
        </authorList>
    </citation>
    <scope>NUCLEOTIDE SEQUENCE [LARGE SCALE GENOMIC DNA]</scope>
    <source>
        <strain evidence="1 2">OF02-7</strain>
    </source>
</reference>
<organism evidence="1 2">
    <name type="scientific">Butyricimonas virosa</name>
    <dbReference type="NCBI Taxonomy" id="544645"/>
    <lineage>
        <taxon>Bacteria</taxon>
        <taxon>Pseudomonadati</taxon>
        <taxon>Bacteroidota</taxon>
        <taxon>Bacteroidia</taxon>
        <taxon>Bacteroidales</taxon>
        <taxon>Odoribacteraceae</taxon>
        <taxon>Butyricimonas</taxon>
    </lineage>
</organism>